<reference evidence="2" key="1">
    <citation type="journal article" date="2020" name="mSystems">
        <title>Genome- and Community-Level Interaction Insights into Carbon Utilization and Element Cycling Functions of Hydrothermarchaeota in Hydrothermal Sediment.</title>
        <authorList>
            <person name="Zhou Z."/>
            <person name="Liu Y."/>
            <person name="Xu W."/>
            <person name="Pan J."/>
            <person name="Luo Z.H."/>
            <person name="Li M."/>
        </authorList>
    </citation>
    <scope>NUCLEOTIDE SEQUENCE</scope>
    <source>
        <strain evidence="2">HyVt-388</strain>
    </source>
</reference>
<sequence>MKRAEFEDIIILNTPYYRNLEKTYRDTINFTRYIDILKRVVQGDGFIEALEKKGGKELVYLGRKIFSLQEEFVTNYIQFLSDDSLVNKWEKFFERYSTQLFEIYENFVAGESNKILIFEIVNRKLLRDFLTKQTVNKPLEQRMNISERFGVVVNQLFSYIRNSLTKNIPVADALIVSSYEKIPFLPRCSHSETMKLLSRCFLEKGLPEPVFTAMIKNIMISYYVATKEKVINAINSLTYLNRDKIMEIFKSHFFFPDDDSLNEILELLKKKAFTMLESNKEKRNTVDKKIREMKQKIKETTNAIKEELMNLTENFSTEESVDNILKKLRRNLIGYGYDLRFLKNEYEEYVKKDSGLKSILNFKTSDLQKFIFKNEWDPYLILFFNTTRKIPEERLQLLIKNVMGEIKGNKTALEVMSRYKISGFLKEKYNGDAIMEKFNLIIDQVILPLVKSFLLEELIEYYPKLSGGLPSEGIRYLSEEALAGRVNLVEKEMNVMTPKKTVSPLAISHFKNLISVLIYDIRGSTFMGTKLRDAKRENEIRNYFQESMLAAVEKYGGIPIKDTGDGGIVLFAANNHDIKNKKTTELEGGSVLSAVRSGLEMVQCAKNFVQENINKYQDWFRETEERKINFEGATYATLPPSYQSIFQIGVGIASGAYPKEVYLDKNAFGELDLTGMLVREANFYSKVKAKSKSTVICDDATVYNLLLNVNKFSFLSETGLRIDPLLLDIEQGLEYWINQKVARRGFILDLYKIFVTQLGQEVSRPGSLKIMLGIFDIEIDETGEIKDGKGGRGKFLFEVSSEAVK</sequence>
<organism evidence="2 3">
    <name type="scientific">candidate division WOR-3 bacterium</name>
    <dbReference type="NCBI Taxonomy" id="2052148"/>
    <lineage>
        <taxon>Bacteria</taxon>
        <taxon>Bacteria division WOR-3</taxon>
    </lineage>
</organism>
<gene>
    <name evidence="2" type="ORF">ENI34_05265</name>
</gene>
<dbReference type="Gene3D" id="3.30.70.1230">
    <property type="entry name" value="Nucleotide cyclase"/>
    <property type="match status" value="1"/>
</dbReference>
<dbReference type="AlphaFoldDB" id="A0A9C9K055"/>
<comment type="caution">
    <text evidence="2">The sequence shown here is derived from an EMBL/GenBank/DDBJ whole genome shotgun (WGS) entry which is preliminary data.</text>
</comment>
<dbReference type="SUPFAM" id="SSF55073">
    <property type="entry name" value="Nucleotide cyclase"/>
    <property type="match status" value="1"/>
</dbReference>
<evidence type="ECO:0000313" key="2">
    <source>
        <dbReference type="EMBL" id="HEC78538.1"/>
    </source>
</evidence>
<dbReference type="InterPro" id="IPR029787">
    <property type="entry name" value="Nucleotide_cyclase"/>
</dbReference>
<dbReference type="Proteomes" id="UP000885826">
    <property type="component" value="Unassembled WGS sequence"/>
</dbReference>
<evidence type="ECO:0000256" key="1">
    <source>
        <dbReference type="SAM" id="Coils"/>
    </source>
</evidence>
<keyword evidence="1" id="KW-0175">Coiled coil</keyword>
<evidence type="ECO:0008006" key="4">
    <source>
        <dbReference type="Google" id="ProtNLM"/>
    </source>
</evidence>
<evidence type="ECO:0000313" key="3">
    <source>
        <dbReference type="Proteomes" id="UP000885826"/>
    </source>
</evidence>
<accession>A0A9C9K055</accession>
<name>A0A9C9K055_UNCW3</name>
<protein>
    <recommendedName>
        <fullName evidence="4">Guanylate cyclase domain-containing protein</fullName>
    </recommendedName>
</protein>
<feature type="coiled-coil region" evidence="1">
    <location>
        <begin position="276"/>
        <end position="314"/>
    </location>
</feature>
<dbReference type="EMBL" id="DRIG01000058">
    <property type="protein sequence ID" value="HEC78538.1"/>
    <property type="molecule type" value="Genomic_DNA"/>
</dbReference>
<proteinExistence type="predicted"/>